<dbReference type="Gene3D" id="1.10.357.10">
    <property type="entry name" value="Tetracycline Repressor, domain 2"/>
    <property type="match status" value="1"/>
</dbReference>
<dbReference type="GO" id="GO:0000976">
    <property type="term" value="F:transcription cis-regulatory region binding"/>
    <property type="evidence" value="ECO:0007669"/>
    <property type="project" value="TreeGrafter"/>
</dbReference>
<protein>
    <submittedName>
        <fullName evidence="4">TetR/AcrR family transcriptional regulator</fullName>
    </submittedName>
</protein>
<comment type="caution">
    <text evidence="4">The sequence shown here is derived from an EMBL/GenBank/DDBJ whole genome shotgun (WGS) entry which is preliminary data.</text>
</comment>
<dbReference type="OrthoDB" id="3784817at2"/>
<evidence type="ECO:0000256" key="1">
    <source>
        <dbReference type="ARBA" id="ARBA00023125"/>
    </source>
</evidence>
<dbReference type="InterPro" id="IPR001647">
    <property type="entry name" value="HTH_TetR"/>
</dbReference>
<dbReference type="AlphaFoldDB" id="A0A365H7A3"/>
<evidence type="ECO:0000256" key="2">
    <source>
        <dbReference type="PROSITE-ProRule" id="PRU00335"/>
    </source>
</evidence>
<sequence length="231" mass="24958">MDTRTRILEVTARLLADSPVGDVSTQAVCEAARVDAADLYRHFGDKAGLLAAVVDHGFKEYLERKRSFVLSDDPVRDLVAGWDGHVTFALERPHLYRLMYSSAITTASVAAVETYRLLTSRLERCAAVGRLRVSPHVAAQRVMAANVGVALMLITRPGTFTDPGLSHAIRDAVYGEILLPEDAAEPAGEAIGPTAARLGELLRRHPPPSLSPAETALLQQWLTALSDDSGH</sequence>
<proteinExistence type="predicted"/>
<evidence type="ECO:0000313" key="4">
    <source>
        <dbReference type="EMBL" id="RAY14882.1"/>
    </source>
</evidence>
<organism evidence="4 5">
    <name type="scientific">Actinomadura craniellae</name>
    <dbReference type="NCBI Taxonomy" id="2231787"/>
    <lineage>
        <taxon>Bacteria</taxon>
        <taxon>Bacillati</taxon>
        <taxon>Actinomycetota</taxon>
        <taxon>Actinomycetes</taxon>
        <taxon>Streptosporangiales</taxon>
        <taxon>Thermomonosporaceae</taxon>
        <taxon>Actinomadura</taxon>
    </lineage>
</organism>
<gene>
    <name evidence="4" type="ORF">DPM19_14335</name>
</gene>
<evidence type="ECO:0000259" key="3">
    <source>
        <dbReference type="PROSITE" id="PS50977"/>
    </source>
</evidence>
<dbReference type="InterPro" id="IPR009057">
    <property type="entry name" value="Homeodomain-like_sf"/>
</dbReference>
<dbReference type="PANTHER" id="PTHR30055:SF209">
    <property type="entry name" value="POSSIBLE TRANSCRIPTIONAL REGULATORY PROTEIN (PROBABLY TETR-FAMILY)"/>
    <property type="match status" value="1"/>
</dbReference>
<dbReference type="RefSeq" id="WP_111867347.1">
    <property type="nucleotide sequence ID" value="NZ_QLYX01000005.1"/>
</dbReference>
<feature type="DNA-binding region" description="H-T-H motif" evidence="2">
    <location>
        <begin position="24"/>
        <end position="43"/>
    </location>
</feature>
<feature type="domain" description="HTH tetR-type" evidence="3">
    <location>
        <begin position="1"/>
        <end position="61"/>
    </location>
</feature>
<dbReference type="SUPFAM" id="SSF46689">
    <property type="entry name" value="Homeodomain-like"/>
    <property type="match status" value="1"/>
</dbReference>
<dbReference type="EMBL" id="QLYX01000005">
    <property type="protein sequence ID" value="RAY14882.1"/>
    <property type="molecule type" value="Genomic_DNA"/>
</dbReference>
<keyword evidence="5" id="KW-1185">Reference proteome</keyword>
<keyword evidence="1 2" id="KW-0238">DNA-binding</keyword>
<dbReference type="InterPro" id="IPR050109">
    <property type="entry name" value="HTH-type_TetR-like_transc_reg"/>
</dbReference>
<name>A0A365H7A3_9ACTN</name>
<accession>A0A365H7A3</accession>
<dbReference type="Pfam" id="PF00440">
    <property type="entry name" value="TetR_N"/>
    <property type="match status" value="1"/>
</dbReference>
<dbReference type="Gene3D" id="1.10.10.60">
    <property type="entry name" value="Homeodomain-like"/>
    <property type="match status" value="1"/>
</dbReference>
<reference evidence="4 5" key="1">
    <citation type="submission" date="2018-06" db="EMBL/GenBank/DDBJ databases">
        <title>Actinomadura craniellae sp. nov. isolated from marine sponge Craniella sp.</title>
        <authorList>
            <person name="Li L."/>
            <person name="Xu Q.H."/>
            <person name="Lin H.W."/>
            <person name="Lu Y.H."/>
        </authorList>
    </citation>
    <scope>NUCLEOTIDE SEQUENCE [LARGE SCALE GENOMIC DNA]</scope>
    <source>
        <strain evidence="4 5">LHW63021</strain>
    </source>
</reference>
<dbReference type="SUPFAM" id="SSF48498">
    <property type="entry name" value="Tetracyclin repressor-like, C-terminal domain"/>
    <property type="match status" value="1"/>
</dbReference>
<dbReference type="PANTHER" id="PTHR30055">
    <property type="entry name" value="HTH-TYPE TRANSCRIPTIONAL REGULATOR RUTR"/>
    <property type="match status" value="1"/>
</dbReference>
<dbReference type="Proteomes" id="UP000251891">
    <property type="component" value="Unassembled WGS sequence"/>
</dbReference>
<dbReference type="GO" id="GO:0003700">
    <property type="term" value="F:DNA-binding transcription factor activity"/>
    <property type="evidence" value="ECO:0007669"/>
    <property type="project" value="TreeGrafter"/>
</dbReference>
<evidence type="ECO:0000313" key="5">
    <source>
        <dbReference type="Proteomes" id="UP000251891"/>
    </source>
</evidence>
<dbReference type="PROSITE" id="PS50977">
    <property type="entry name" value="HTH_TETR_2"/>
    <property type="match status" value="1"/>
</dbReference>
<dbReference type="InterPro" id="IPR036271">
    <property type="entry name" value="Tet_transcr_reg_TetR-rel_C_sf"/>
</dbReference>